<proteinExistence type="inferred from homology"/>
<reference evidence="7" key="1">
    <citation type="journal article" date="2019" name="Mol. Phylogenet. Evol.">
        <title>Morphological evolution and classification of the red algal order Ceramiales inferred using plastid phylogenomics.</title>
        <authorList>
            <person name="Diaz-Tapia P."/>
            <person name="Pasella M.M."/>
            <person name="Verbruggen H."/>
            <person name="Maggs C.A."/>
        </authorList>
    </citation>
    <scope>NUCLEOTIDE SEQUENCE</scope>
    <source>
        <strain evidence="7">PD2952</strain>
    </source>
</reference>
<dbReference type="NCBIfam" id="TIGR00945">
    <property type="entry name" value="tatC"/>
    <property type="match status" value="1"/>
</dbReference>
<dbReference type="GO" id="GO:0043953">
    <property type="term" value="P:protein transport by the Tat complex"/>
    <property type="evidence" value="ECO:0007669"/>
    <property type="project" value="TreeGrafter"/>
</dbReference>
<dbReference type="Pfam" id="PF00902">
    <property type="entry name" value="TatC"/>
    <property type="match status" value="1"/>
</dbReference>
<dbReference type="GO" id="GO:0009977">
    <property type="term" value="F:proton motive force dependent protein transmembrane transporter activity"/>
    <property type="evidence" value="ECO:0007669"/>
    <property type="project" value="TreeGrafter"/>
</dbReference>
<feature type="transmembrane region" description="Helical" evidence="6">
    <location>
        <begin position="22"/>
        <end position="44"/>
    </location>
</feature>
<dbReference type="PANTHER" id="PTHR30371:SF0">
    <property type="entry name" value="SEC-INDEPENDENT PROTEIN TRANSLOCASE PROTEIN TATC, CHLOROPLASTIC-RELATED"/>
    <property type="match status" value="1"/>
</dbReference>
<dbReference type="PANTHER" id="PTHR30371">
    <property type="entry name" value="SEC-INDEPENDENT PROTEIN TRANSLOCASE PROTEIN TATC"/>
    <property type="match status" value="1"/>
</dbReference>
<reference evidence="7" key="2">
    <citation type="submission" date="2019-04" db="EMBL/GenBank/DDBJ databases">
        <authorList>
            <person name="Pasella M."/>
        </authorList>
    </citation>
    <scope>NUCLEOTIDE SEQUENCE</scope>
    <source>
        <strain evidence="7">PD2952</strain>
    </source>
</reference>
<dbReference type="HAMAP" id="MF_00902">
    <property type="entry name" value="TatC"/>
    <property type="match status" value="1"/>
</dbReference>
<dbReference type="InterPro" id="IPR002033">
    <property type="entry name" value="TatC"/>
</dbReference>
<feature type="transmembrane region" description="Helical" evidence="6">
    <location>
        <begin position="193"/>
        <end position="212"/>
    </location>
</feature>
<feature type="transmembrane region" description="Helical" evidence="6">
    <location>
        <begin position="158"/>
        <end position="181"/>
    </location>
</feature>
<feature type="transmembrane region" description="Helical" evidence="6">
    <location>
        <begin position="218"/>
        <end position="238"/>
    </location>
</feature>
<evidence type="ECO:0000313" key="7">
    <source>
        <dbReference type="EMBL" id="QCI05449.1"/>
    </source>
</evidence>
<keyword evidence="3 6" id="KW-0812">Transmembrane</keyword>
<sequence length="240" mass="27791">MKPFYHHNQDQPMPIIEHLKELRLRILTAFLFFILITFTCFLYNQNIALFIQEPAYGIKFLQLAPGEYLFASIKLSIYFGCIISSPFTVYQIILFVLPALTSKERKYLIPLLTISILLFYIGFIFSYKILTPAALKFLINYGSNIIEPIWSFDEYLNFISILLISTGLAFQIPIIQIILGYFNILSSTQMLSYWKYMIFFSTIISAIITPSTDPITQITMTFAILTLYTSGIIFLKIIKK</sequence>
<dbReference type="EMBL" id="MK814632">
    <property type="protein sequence ID" value="QCI05449.1"/>
    <property type="molecule type" value="Genomic_DNA"/>
</dbReference>
<gene>
    <name evidence="7" type="primary">tatC</name>
</gene>
<comment type="similarity">
    <text evidence="2">Belongs to the TatC family.</text>
</comment>
<evidence type="ECO:0000256" key="4">
    <source>
        <dbReference type="ARBA" id="ARBA00022989"/>
    </source>
</evidence>
<dbReference type="PRINTS" id="PR01840">
    <property type="entry name" value="TATCFAMILY"/>
</dbReference>
<evidence type="ECO:0000256" key="2">
    <source>
        <dbReference type="ARBA" id="ARBA00008882"/>
    </source>
</evidence>
<keyword evidence="5 6" id="KW-0472">Membrane</keyword>
<feature type="transmembrane region" description="Helical" evidence="6">
    <location>
        <begin position="107"/>
        <end position="127"/>
    </location>
</feature>
<evidence type="ECO:0000256" key="6">
    <source>
        <dbReference type="SAM" id="Phobius"/>
    </source>
</evidence>
<protein>
    <submittedName>
        <fullName evidence="7">Sec-independent protein translocase component TatC</fullName>
    </submittedName>
</protein>
<organism evidence="7">
    <name type="scientific">Crouania attenuata</name>
    <dbReference type="NCBI Taxonomy" id="42002"/>
    <lineage>
        <taxon>Eukaryota</taxon>
        <taxon>Rhodophyta</taxon>
        <taxon>Florideophyceae</taxon>
        <taxon>Rhodymeniophycidae</taxon>
        <taxon>Ceramiales</taxon>
        <taxon>Callithamniaceae</taxon>
        <taxon>Crouania</taxon>
    </lineage>
</organism>
<evidence type="ECO:0000256" key="5">
    <source>
        <dbReference type="ARBA" id="ARBA00023136"/>
    </source>
</evidence>
<dbReference type="GO" id="GO:0033281">
    <property type="term" value="C:TAT protein transport complex"/>
    <property type="evidence" value="ECO:0007669"/>
    <property type="project" value="TreeGrafter"/>
</dbReference>
<dbReference type="GO" id="GO:0065002">
    <property type="term" value="P:intracellular protein transmembrane transport"/>
    <property type="evidence" value="ECO:0007669"/>
    <property type="project" value="TreeGrafter"/>
</dbReference>
<dbReference type="AlphaFoldDB" id="A0A4D6WP28"/>
<geneLocation type="plastid" evidence="7"/>
<evidence type="ECO:0000256" key="3">
    <source>
        <dbReference type="ARBA" id="ARBA00022692"/>
    </source>
</evidence>
<comment type="subcellular location">
    <subcellularLocation>
        <location evidence="1">Membrane</location>
        <topology evidence="1">Multi-pass membrane protein</topology>
    </subcellularLocation>
</comment>
<name>A0A4D6WP28_9FLOR</name>
<feature type="transmembrane region" description="Helical" evidence="6">
    <location>
        <begin position="77"/>
        <end position="100"/>
    </location>
</feature>
<evidence type="ECO:0000256" key="1">
    <source>
        <dbReference type="ARBA" id="ARBA00004141"/>
    </source>
</evidence>
<accession>A0A4D6WP28</accession>
<keyword evidence="7" id="KW-0934">Plastid</keyword>
<keyword evidence="4 6" id="KW-1133">Transmembrane helix</keyword>